<dbReference type="CDD" id="cd18787">
    <property type="entry name" value="SF2_C_DEAD"/>
    <property type="match status" value="1"/>
</dbReference>
<dbReference type="SMART" id="SM00490">
    <property type="entry name" value="HELICc"/>
    <property type="match status" value="1"/>
</dbReference>
<dbReference type="GO" id="GO:0006397">
    <property type="term" value="P:mRNA processing"/>
    <property type="evidence" value="ECO:0007669"/>
    <property type="project" value="UniProtKB-KW"/>
</dbReference>
<evidence type="ECO:0000256" key="6">
    <source>
        <dbReference type="SAM" id="Coils"/>
    </source>
</evidence>
<proteinExistence type="inferred from homology"/>
<dbReference type="SUPFAM" id="SSF52540">
    <property type="entry name" value="P-loop containing nucleoside triphosphate hydrolases"/>
    <property type="match status" value="1"/>
</dbReference>
<evidence type="ECO:0000256" key="1">
    <source>
        <dbReference type="ARBA" id="ARBA00004123"/>
    </source>
</evidence>
<reference evidence="9" key="1">
    <citation type="submission" date="2023-08" db="EMBL/GenBank/DDBJ databases">
        <authorList>
            <person name="Chen Y."/>
            <person name="Shah S."/>
            <person name="Dougan E. K."/>
            <person name="Thang M."/>
            <person name="Chan C."/>
        </authorList>
    </citation>
    <scope>NUCLEOTIDE SEQUENCE</scope>
</reference>
<dbReference type="GO" id="GO:0008380">
    <property type="term" value="P:RNA splicing"/>
    <property type="evidence" value="ECO:0007669"/>
    <property type="project" value="UniProtKB-KW"/>
</dbReference>
<dbReference type="AlphaFoldDB" id="A0AA36HZV4"/>
<keyword evidence="5" id="KW-0539">Nucleus</keyword>
<feature type="coiled-coil region" evidence="6">
    <location>
        <begin position="342"/>
        <end position="418"/>
    </location>
</feature>
<keyword evidence="6" id="KW-0175">Coiled coil</keyword>
<organism evidence="9 10">
    <name type="scientific">Effrenium voratum</name>
    <dbReference type="NCBI Taxonomy" id="2562239"/>
    <lineage>
        <taxon>Eukaryota</taxon>
        <taxon>Sar</taxon>
        <taxon>Alveolata</taxon>
        <taxon>Dinophyceae</taxon>
        <taxon>Suessiales</taxon>
        <taxon>Symbiodiniaceae</taxon>
        <taxon>Effrenium</taxon>
    </lineage>
</organism>
<comment type="similarity">
    <text evidence="2">Belongs to the fl(2)d family.</text>
</comment>
<evidence type="ECO:0000313" key="9">
    <source>
        <dbReference type="EMBL" id="CAJ1378440.1"/>
    </source>
</evidence>
<dbReference type="PANTHER" id="PTHR47958">
    <property type="entry name" value="ATP-DEPENDENT RNA HELICASE DBP3"/>
    <property type="match status" value="1"/>
</dbReference>
<evidence type="ECO:0000256" key="4">
    <source>
        <dbReference type="ARBA" id="ARBA00023187"/>
    </source>
</evidence>
<dbReference type="GO" id="GO:0000381">
    <property type="term" value="P:regulation of alternative mRNA splicing, via spliceosome"/>
    <property type="evidence" value="ECO:0007669"/>
    <property type="project" value="InterPro"/>
</dbReference>
<feature type="domain" description="Helicase C-terminal" evidence="8">
    <location>
        <begin position="79"/>
        <end position="236"/>
    </location>
</feature>
<evidence type="ECO:0000256" key="2">
    <source>
        <dbReference type="ARBA" id="ARBA00010313"/>
    </source>
</evidence>
<feature type="region of interest" description="Disordered" evidence="7">
    <location>
        <begin position="452"/>
        <end position="480"/>
    </location>
</feature>
<dbReference type="Proteomes" id="UP001178507">
    <property type="component" value="Unassembled WGS sequence"/>
</dbReference>
<gene>
    <name evidence="9" type="ORF">EVOR1521_LOCUS6981</name>
</gene>
<dbReference type="GO" id="GO:0005634">
    <property type="term" value="C:nucleus"/>
    <property type="evidence" value="ECO:0007669"/>
    <property type="project" value="UniProtKB-SubCell"/>
</dbReference>
<dbReference type="GO" id="GO:0016556">
    <property type="term" value="P:mRNA modification"/>
    <property type="evidence" value="ECO:0007669"/>
    <property type="project" value="InterPro"/>
</dbReference>
<protein>
    <recommendedName>
        <fullName evidence="8">Helicase C-terminal domain-containing protein</fullName>
    </recommendedName>
</protein>
<dbReference type="Pfam" id="PF00271">
    <property type="entry name" value="Helicase_C"/>
    <property type="match status" value="1"/>
</dbReference>
<keyword evidence="3" id="KW-0507">mRNA processing</keyword>
<dbReference type="Pfam" id="PF17098">
    <property type="entry name" value="Wtap"/>
    <property type="match status" value="1"/>
</dbReference>
<keyword evidence="10" id="KW-1185">Reference proteome</keyword>
<dbReference type="EMBL" id="CAUJNA010000544">
    <property type="protein sequence ID" value="CAJ1378440.1"/>
    <property type="molecule type" value="Genomic_DNA"/>
</dbReference>
<dbReference type="InterPro" id="IPR001650">
    <property type="entry name" value="Helicase_C-like"/>
</dbReference>
<evidence type="ECO:0000256" key="5">
    <source>
        <dbReference type="ARBA" id="ARBA00023242"/>
    </source>
</evidence>
<dbReference type="InterPro" id="IPR033757">
    <property type="entry name" value="WTAP"/>
</dbReference>
<sequence>MCADILVGRDMPAPISGRQTLLFSATIPQKIRDMCPQILREKRTANLTIGFYDDDKGGSCESITQLLRWSPDEKQRVQELVQDLRRVWDRKKGRVVIFSNMRITADSLAHELKREGMTCRHLHGKLDQEVREKVFDGFRRGEFDILVATNVASRGLDFPDVSLVVQFNLPDSVDVYTHRVGRTGRIGQVGHALAYMGPRDKRIAAKLVVTWTGFGTWPSALRPCGTGAEYRARESIYLSALVGQEAEMTQLKAIAAEIMGAYGDASRAAQRGALSDAASNMEVLMLRQQARSKEQRVRQLKDDLEANRFDQSDPAGKALMQKCKALLSENRELGELMGQDRLADLRVALQNEQRRNAELLQKCEESAEFCRELSQDNEKLQGSIAKVAGTLRQARTELEQLKRQRQEAKAHRKQEKLRQKAAALAQTELAGAEIPAAVEVVDDEEAKLQAGVTSIASQAPKEKKKKRKVSTSEPVAAQFG</sequence>
<dbReference type="PROSITE" id="PS51194">
    <property type="entry name" value="HELICASE_CTER"/>
    <property type="match status" value="1"/>
</dbReference>
<keyword evidence="4" id="KW-0508">mRNA splicing</keyword>
<comment type="caution">
    <text evidence="9">The sequence shown here is derived from an EMBL/GenBank/DDBJ whole genome shotgun (WGS) entry which is preliminary data.</text>
</comment>
<accession>A0AA36HZV4</accession>
<dbReference type="InterPro" id="IPR027417">
    <property type="entry name" value="P-loop_NTPase"/>
</dbReference>
<evidence type="ECO:0000259" key="8">
    <source>
        <dbReference type="PROSITE" id="PS51194"/>
    </source>
</evidence>
<evidence type="ECO:0000256" key="3">
    <source>
        <dbReference type="ARBA" id="ARBA00022664"/>
    </source>
</evidence>
<evidence type="ECO:0000313" key="10">
    <source>
        <dbReference type="Proteomes" id="UP001178507"/>
    </source>
</evidence>
<dbReference type="Gene3D" id="3.40.50.300">
    <property type="entry name" value="P-loop containing nucleotide triphosphate hydrolases"/>
    <property type="match status" value="1"/>
</dbReference>
<name>A0AA36HZV4_9DINO</name>
<evidence type="ECO:0000256" key="7">
    <source>
        <dbReference type="SAM" id="MobiDB-lite"/>
    </source>
</evidence>
<comment type="subcellular location">
    <subcellularLocation>
        <location evidence="1">Nucleus</location>
    </subcellularLocation>
</comment>